<keyword evidence="2" id="KW-1185">Reference proteome</keyword>
<protein>
    <submittedName>
        <fullName evidence="1">Uncharacterized protein</fullName>
    </submittedName>
</protein>
<organism evidence="1 2">
    <name type="scientific">Trifolium medium</name>
    <dbReference type="NCBI Taxonomy" id="97028"/>
    <lineage>
        <taxon>Eukaryota</taxon>
        <taxon>Viridiplantae</taxon>
        <taxon>Streptophyta</taxon>
        <taxon>Embryophyta</taxon>
        <taxon>Tracheophyta</taxon>
        <taxon>Spermatophyta</taxon>
        <taxon>Magnoliopsida</taxon>
        <taxon>eudicotyledons</taxon>
        <taxon>Gunneridae</taxon>
        <taxon>Pentapetalae</taxon>
        <taxon>rosids</taxon>
        <taxon>fabids</taxon>
        <taxon>Fabales</taxon>
        <taxon>Fabaceae</taxon>
        <taxon>Papilionoideae</taxon>
        <taxon>50 kb inversion clade</taxon>
        <taxon>NPAAA clade</taxon>
        <taxon>Hologalegina</taxon>
        <taxon>IRL clade</taxon>
        <taxon>Trifolieae</taxon>
        <taxon>Trifolium</taxon>
    </lineage>
</organism>
<feature type="non-terminal residue" evidence="1">
    <location>
        <position position="1"/>
    </location>
</feature>
<evidence type="ECO:0000313" key="1">
    <source>
        <dbReference type="EMBL" id="MCI19304.1"/>
    </source>
</evidence>
<proteinExistence type="predicted"/>
<dbReference type="AlphaFoldDB" id="A0A392Q5A6"/>
<sequence>FRAVPDVDELLLKLQDIWLGNYKLRVNISKFRRNDPKPLPTCPSPGQLAFQENITPCDGRSFAEILTNNNRKLQGVVLTSELPPPPALRSVAVSVCSERLNSLAKSLVGYLKTEVDLLTFMDSLVLHGLSDITVCPMGGGLVLFSSKVEGLLLSLFDPAQDWWG</sequence>
<evidence type="ECO:0000313" key="2">
    <source>
        <dbReference type="Proteomes" id="UP000265520"/>
    </source>
</evidence>
<dbReference type="EMBL" id="LXQA010114192">
    <property type="protein sequence ID" value="MCI19304.1"/>
    <property type="molecule type" value="Genomic_DNA"/>
</dbReference>
<feature type="non-terminal residue" evidence="1">
    <location>
        <position position="164"/>
    </location>
</feature>
<name>A0A392Q5A6_9FABA</name>
<dbReference type="Proteomes" id="UP000265520">
    <property type="component" value="Unassembled WGS sequence"/>
</dbReference>
<accession>A0A392Q5A6</accession>
<reference evidence="1 2" key="1">
    <citation type="journal article" date="2018" name="Front. Plant Sci.">
        <title>Red Clover (Trifolium pratense) and Zigzag Clover (T. medium) - A Picture of Genomic Similarities and Differences.</title>
        <authorList>
            <person name="Dluhosova J."/>
            <person name="Istvanek J."/>
            <person name="Nedelnik J."/>
            <person name="Repkova J."/>
        </authorList>
    </citation>
    <scope>NUCLEOTIDE SEQUENCE [LARGE SCALE GENOMIC DNA]</scope>
    <source>
        <strain evidence="2">cv. 10/8</strain>
        <tissue evidence="1">Leaf</tissue>
    </source>
</reference>
<comment type="caution">
    <text evidence="1">The sequence shown here is derived from an EMBL/GenBank/DDBJ whole genome shotgun (WGS) entry which is preliminary data.</text>
</comment>